<keyword evidence="6 12" id="KW-0479">Metal-binding</keyword>
<gene>
    <name evidence="16" type="ordered locus">Mevan_0419</name>
</gene>
<evidence type="ECO:0000256" key="8">
    <source>
        <dbReference type="ARBA" id="ARBA00022777"/>
    </source>
</evidence>
<comment type="similarity">
    <text evidence="4 12">Belongs to the PEP-utilizing enzyme family.</text>
</comment>
<dbReference type="GeneID" id="5325597"/>
<dbReference type="InterPro" id="IPR006319">
    <property type="entry name" value="PEP_synth"/>
</dbReference>
<feature type="domain" description="Pyruvate phosphate dikinase AMP/ATP-binding" evidence="14">
    <location>
        <begin position="16"/>
        <end position="327"/>
    </location>
</feature>
<keyword evidence="9 12" id="KW-0067">ATP-binding</keyword>
<dbReference type="InterPro" id="IPR013815">
    <property type="entry name" value="ATP_grasp_subdomain_1"/>
</dbReference>
<dbReference type="InterPro" id="IPR040442">
    <property type="entry name" value="Pyrv_kinase-like_dom_sf"/>
</dbReference>
<evidence type="ECO:0000256" key="6">
    <source>
        <dbReference type="ARBA" id="ARBA00022723"/>
    </source>
</evidence>
<dbReference type="OrthoDB" id="23397at2157"/>
<evidence type="ECO:0000256" key="7">
    <source>
        <dbReference type="ARBA" id="ARBA00022741"/>
    </source>
</evidence>
<sequence length="757" mass="83316">MKLITWLKDLRNEDVDIAGGKGASLGEMWNAKLPVPPAFVVTSDAYKYFIEETKLKDEIKRVLSNIDVNNTEELISASKEVRGAIEKVKLPDDLKISVIEAYNTLCEMGGEEESFVAVRSSATAEDLPDASFAGQQETFLNMKGNEQVLKAVQECFSSLFTPRAIFYREEKGFDHFQVALAAVVQKMINADQAGVMFTVNPINHDYNQMVIEGAWGLGEGVVSGTVSPDTYIIEKNTEKIVDINVARKNTMFIKEDGVTKEVETPEDLKEKQVLTEELILNLQKVGKTIENHYKMPMDIEWAIKNGEIYMLQARPITTLGGKKEVKQSLDQDGKILLKGIGASPGIDFGKVKIISEIEQIGKILEGDVLVTKMTTPDMVPAMKRASAIVTDDGGLTCHAAIISRELGTPCVVGTKEATKVLKDNSCVTVDGEKGMVYDGKIGKKEENIQTQVIYAGSQVITATEIKANVSMPEVAERAAATGADGVGLLRAEHMILGTGVHPGKILKDKGEDALIEVFSEGIRKVADAFYPRPVTYRTLDAPTDEFVGLKGGEDEPHEHNPMMGWRGIRRGLDQPEILKCELKAIKKLREEGYRNINVMIPLVTNVDEIRKVKEISNEVGLKLMQDVEFGVMIETPAAALIIDEIIKEGIDFASLGTNDLTQYTIAIDRNNENVSKYYLENHPAVMKLIELVITSCKSAGVKTSICGQAGSRPQIVEKLVEWGITSISANIDAVETIRNVVARTEQKIILEAIRKQK</sequence>
<evidence type="ECO:0000313" key="17">
    <source>
        <dbReference type="Proteomes" id="UP000001107"/>
    </source>
</evidence>
<feature type="domain" description="PEP-utilising enzyme C-terminal" evidence="15">
    <location>
        <begin position="455"/>
        <end position="745"/>
    </location>
</feature>
<dbReference type="NCBIfam" id="TIGR01418">
    <property type="entry name" value="PEP_synth"/>
    <property type="match status" value="1"/>
</dbReference>
<evidence type="ECO:0000256" key="11">
    <source>
        <dbReference type="ARBA" id="ARBA00047700"/>
    </source>
</evidence>
<proteinExistence type="inferred from homology"/>
<comment type="function">
    <text evidence="2 12">Catalyzes the phosphorylation of pyruvate to phosphoenolpyruvate.</text>
</comment>
<dbReference type="Pfam" id="PF01326">
    <property type="entry name" value="PPDK_N"/>
    <property type="match status" value="1"/>
</dbReference>
<keyword evidence="5 12" id="KW-0808">Transferase</keyword>
<dbReference type="Pfam" id="PF02896">
    <property type="entry name" value="PEP-utilizers_C"/>
    <property type="match status" value="1"/>
</dbReference>
<dbReference type="Gene3D" id="3.50.30.10">
    <property type="entry name" value="Phosphohistidine domain"/>
    <property type="match status" value="1"/>
</dbReference>
<dbReference type="Gene3D" id="3.30.1490.20">
    <property type="entry name" value="ATP-grasp fold, A domain"/>
    <property type="match status" value="1"/>
</dbReference>
<dbReference type="FunFam" id="3.30.1490.20:FF:000010">
    <property type="entry name" value="Phosphoenolpyruvate synthase"/>
    <property type="match status" value="1"/>
</dbReference>
<dbReference type="PIRSF" id="PIRSF000854">
    <property type="entry name" value="PEP_synthase"/>
    <property type="match status" value="1"/>
</dbReference>
<dbReference type="PRINTS" id="PR01736">
    <property type="entry name" value="PHPHTRNFRASE"/>
</dbReference>
<feature type="domain" description="PEP-utilising enzyme mobile" evidence="13">
    <location>
        <begin position="365"/>
        <end position="434"/>
    </location>
</feature>
<dbReference type="SUPFAM" id="SSF52009">
    <property type="entry name" value="Phosphohistidine domain"/>
    <property type="match status" value="1"/>
</dbReference>
<comment type="catalytic activity">
    <reaction evidence="11 12">
        <text>pyruvate + ATP + H2O = phosphoenolpyruvate + AMP + phosphate + 2 H(+)</text>
        <dbReference type="Rhea" id="RHEA:11364"/>
        <dbReference type="ChEBI" id="CHEBI:15361"/>
        <dbReference type="ChEBI" id="CHEBI:15377"/>
        <dbReference type="ChEBI" id="CHEBI:15378"/>
        <dbReference type="ChEBI" id="CHEBI:30616"/>
        <dbReference type="ChEBI" id="CHEBI:43474"/>
        <dbReference type="ChEBI" id="CHEBI:58702"/>
        <dbReference type="ChEBI" id="CHEBI:456215"/>
        <dbReference type="EC" id="2.7.9.2"/>
    </reaction>
</comment>
<dbReference type="GO" id="GO:0005524">
    <property type="term" value="F:ATP binding"/>
    <property type="evidence" value="ECO:0007669"/>
    <property type="project" value="UniProtKB-KW"/>
</dbReference>
<reference evidence="16" key="1">
    <citation type="submission" date="2007-06" db="EMBL/GenBank/DDBJ databases">
        <title>Complete sequence of Methanococcus vannielii SB.</title>
        <authorList>
            <consortium name="US DOE Joint Genome Institute"/>
            <person name="Copeland A."/>
            <person name="Lucas S."/>
            <person name="Lapidus A."/>
            <person name="Barry K."/>
            <person name="Glavina del Rio T."/>
            <person name="Dalin E."/>
            <person name="Tice H."/>
            <person name="Pitluck S."/>
            <person name="Chain P."/>
            <person name="Malfatti S."/>
            <person name="Shin M."/>
            <person name="Vergez L."/>
            <person name="Schmutz J."/>
            <person name="Larimer F."/>
            <person name="Land M."/>
            <person name="Hauser L."/>
            <person name="Kyrpides N."/>
            <person name="Anderson I."/>
            <person name="Sieprawska-Lupa M."/>
            <person name="Whitman W.B."/>
            <person name="Richardson P."/>
        </authorList>
    </citation>
    <scope>NUCLEOTIDE SEQUENCE [LARGE SCALE GENOMIC DNA]</scope>
    <source>
        <strain evidence="16">SB</strain>
    </source>
</reference>
<dbReference type="NCBIfam" id="NF005057">
    <property type="entry name" value="PRK06464.1"/>
    <property type="match status" value="1"/>
</dbReference>
<keyword evidence="7 12" id="KW-0547">Nucleotide-binding</keyword>
<accession>A6UPA5</accession>
<dbReference type="eggNOG" id="arCOG01111">
    <property type="taxonomic scope" value="Archaea"/>
</dbReference>
<evidence type="ECO:0000259" key="15">
    <source>
        <dbReference type="Pfam" id="PF02896"/>
    </source>
</evidence>
<dbReference type="PANTHER" id="PTHR43030">
    <property type="entry name" value="PHOSPHOENOLPYRUVATE SYNTHASE"/>
    <property type="match status" value="1"/>
</dbReference>
<evidence type="ECO:0000256" key="4">
    <source>
        <dbReference type="ARBA" id="ARBA00007837"/>
    </source>
</evidence>
<evidence type="ECO:0000259" key="13">
    <source>
        <dbReference type="Pfam" id="PF00391"/>
    </source>
</evidence>
<evidence type="ECO:0000256" key="10">
    <source>
        <dbReference type="ARBA" id="ARBA00022842"/>
    </source>
</evidence>
<evidence type="ECO:0000256" key="3">
    <source>
        <dbReference type="ARBA" id="ARBA00004742"/>
    </source>
</evidence>
<dbReference type="InterPro" id="IPR015813">
    <property type="entry name" value="Pyrv/PenolPyrv_kinase-like_dom"/>
</dbReference>
<dbReference type="AlphaFoldDB" id="A6UPA5"/>
<dbReference type="InterPro" id="IPR002192">
    <property type="entry name" value="PPDK_AMP/ATP-bd"/>
</dbReference>
<keyword evidence="17" id="KW-1185">Reference proteome</keyword>
<dbReference type="Gene3D" id="3.20.20.60">
    <property type="entry name" value="Phosphoenolpyruvate-binding domains"/>
    <property type="match status" value="1"/>
</dbReference>
<dbReference type="PANTHER" id="PTHR43030:SF1">
    <property type="entry name" value="PHOSPHOENOLPYRUVATE SYNTHASE"/>
    <property type="match status" value="1"/>
</dbReference>
<dbReference type="Proteomes" id="UP000001107">
    <property type="component" value="Chromosome"/>
</dbReference>
<evidence type="ECO:0000259" key="14">
    <source>
        <dbReference type="Pfam" id="PF01326"/>
    </source>
</evidence>
<protein>
    <recommendedName>
        <fullName evidence="12">Phosphoenolpyruvate synthase</fullName>
        <shortName evidence="12">PEP synthase</shortName>
        <ecNumber evidence="12">2.7.9.2</ecNumber>
    </recommendedName>
    <alternativeName>
        <fullName evidence="12">Pyruvate, water dikinase</fullName>
    </alternativeName>
</protein>
<dbReference type="Pfam" id="PF00391">
    <property type="entry name" value="PEP-utilizers"/>
    <property type="match status" value="1"/>
</dbReference>
<evidence type="ECO:0000256" key="5">
    <source>
        <dbReference type="ARBA" id="ARBA00022679"/>
    </source>
</evidence>
<dbReference type="HOGENOM" id="CLU_007308_6_2_2"/>
<dbReference type="KEGG" id="mvn:Mevan_0419"/>
<dbReference type="EC" id="2.7.9.2" evidence="12"/>
<dbReference type="InterPro" id="IPR036637">
    <property type="entry name" value="Phosphohistidine_dom_sf"/>
</dbReference>
<evidence type="ECO:0000256" key="1">
    <source>
        <dbReference type="ARBA" id="ARBA00001946"/>
    </source>
</evidence>
<dbReference type="GO" id="GO:0008986">
    <property type="term" value="F:pyruvate, water dikinase activity"/>
    <property type="evidence" value="ECO:0007669"/>
    <property type="project" value="UniProtKB-EC"/>
</dbReference>
<dbReference type="GO" id="GO:0006094">
    <property type="term" value="P:gluconeogenesis"/>
    <property type="evidence" value="ECO:0007669"/>
    <property type="project" value="UniProtKB-UniPathway"/>
</dbReference>
<evidence type="ECO:0000256" key="2">
    <source>
        <dbReference type="ARBA" id="ARBA00002988"/>
    </source>
</evidence>
<comment type="pathway">
    <text evidence="3 12">Carbohydrate biosynthesis; gluconeogenesis.</text>
</comment>
<dbReference type="EMBL" id="CP000742">
    <property type="protein sequence ID" value="ABR54327.1"/>
    <property type="molecule type" value="Genomic_DNA"/>
</dbReference>
<keyword evidence="10 12" id="KW-0460">Magnesium</keyword>
<dbReference type="Gene3D" id="3.30.470.20">
    <property type="entry name" value="ATP-grasp fold, B domain"/>
    <property type="match status" value="1"/>
</dbReference>
<dbReference type="UniPathway" id="UPA00138"/>
<evidence type="ECO:0000256" key="12">
    <source>
        <dbReference type="PIRNR" id="PIRNR000854"/>
    </source>
</evidence>
<dbReference type="SUPFAM" id="SSF51621">
    <property type="entry name" value="Phosphoenolpyruvate/pyruvate domain"/>
    <property type="match status" value="1"/>
</dbReference>
<dbReference type="InterPro" id="IPR008279">
    <property type="entry name" value="PEP-util_enz_mobile_dom"/>
</dbReference>
<evidence type="ECO:0000313" key="16">
    <source>
        <dbReference type="EMBL" id="ABR54327.1"/>
    </source>
</evidence>
<dbReference type="STRING" id="406327.Mevan_0419"/>
<name>A6UPA5_METVS</name>
<dbReference type="SUPFAM" id="SSF56059">
    <property type="entry name" value="Glutathione synthetase ATP-binding domain-like"/>
    <property type="match status" value="1"/>
</dbReference>
<dbReference type="GO" id="GO:0046872">
    <property type="term" value="F:metal ion binding"/>
    <property type="evidence" value="ECO:0007669"/>
    <property type="project" value="UniProtKB-KW"/>
</dbReference>
<comment type="cofactor">
    <cofactor evidence="1 12">
        <name>Mg(2+)</name>
        <dbReference type="ChEBI" id="CHEBI:18420"/>
    </cofactor>
</comment>
<evidence type="ECO:0000256" key="9">
    <source>
        <dbReference type="ARBA" id="ARBA00022840"/>
    </source>
</evidence>
<dbReference type="InterPro" id="IPR018274">
    <property type="entry name" value="PEP_util_AS"/>
</dbReference>
<dbReference type="InterPro" id="IPR000121">
    <property type="entry name" value="PEP_util_C"/>
</dbReference>
<organism evidence="16 17">
    <name type="scientific">Methanococcus vannielii (strain ATCC 35089 / DSM 1224 / JCM 13029 / OCM 148 / SB)</name>
    <dbReference type="NCBI Taxonomy" id="406327"/>
    <lineage>
        <taxon>Archaea</taxon>
        <taxon>Methanobacteriati</taxon>
        <taxon>Methanobacteriota</taxon>
        <taxon>Methanomada group</taxon>
        <taxon>Methanococci</taxon>
        <taxon>Methanococcales</taxon>
        <taxon>Methanococcaceae</taxon>
        <taxon>Methanococcus</taxon>
    </lineage>
</organism>
<dbReference type="PROSITE" id="PS00370">
    <property type="entry name" value="PEP_ENZYMES_PHOS_SITE"/>
    <property type="match status" value="1"/>
</dbReference>
<keyword evidence="8 12" id="KW-0418">Kinase</keyword>
<dbReference type="RefSeq" id="WP_011972230.1">
    <property type="nucleotide sequence ID" value="NC_009634.1"/>
</dbReference>